<dbReference type="EMBL" id="CAADRA010005522">
    <property type="protein sequence ID" value="VFT90832.1"/>
    <property type="molecule type" value="Genomic_DNA"/>
</dbReference>
<dbReference type="InterPro" id="IPR012337">
    <property type="entry name" value="RNaseH-like_sf"/>
</dbReference>
<proteinExistence type="predicted"/>
<name>A0A485KZL8_9STRA</name>
<accession>A0A485KZL8</accession>
<organism evidence="2 3">
    <name type="scientific">Aphanomyces stellatus</name>
    <dbReference type="NCBI Taxonomy" id="120398"/>
    <lineage>
        <taxon>Eukaryota</taxon>
        <taxon>Sar</taxon>
        <taxon>Stramenopiles</taxon>
        <taxon>Oomycota</taxon>
        <taxon>Saprolegniomycetes</taxon>
        <taxon>Saprolegniales</taxon>
        <taxon>Verrucalvaceae</taxon>
        <taxon>Aphanomyces</taxon>
    </lineage>
</organism>
<evidence type="ECO:0000313" key="3">
    <source>
        <dbReference type="Proteomes" id="UP000332933"/>
    </source>
</evidence>
<protein>
    <submittedName>
        <fullName evidence="2">Aste57867_14002 protein</fullName>
    </submittedName>
</protein>
<dbReference type="Proteomes" id="UP000332933">
    <property type="component" value="Unassembled WGS sequence"/>
</dbReference>
<keyword evidence="3" id="KW-1185">Reference proteome</keyword>
<reference evidence="1" key="2">
    <citation type="submission" date="2019-06" db="EMBL/GenBank/DDBJ databases">
        <title>Genomics analysis of Aphanomyces spp. identifies a new class of oomycete effector associated with host adaptation.</title>
        <authorList>
            <person name="Gaulin E."/>
        </authorList>
    </citation>
    <scope>NUCLEOTIDE SEQUENCE</scope>
    <source>
        <strain evidence="1">CBS 578.67</strain>
    </source>
</reference>
<reference evidence="2 3" key="1">
    <citation type="submission" date="2019-03" db="EMBL/GenBank/DDBJ databases">
        <authorList>
            <person name="Gaulin E."/>
            <person name="Dumas B."/>
        </authorList>
    </citation>
    <scope>NUCLEOTIDE SEQUENCE [LARGE SCALE GENOMIC DNA]</scope>
    <source>
        <strain evidence="2">CBS 568.67</strain>
    </source>
</reference>
<dbReference type="AlphaFoldDB" id="A0A485KZL8"/>
<evidence type="ECO:0000313" key="2">
    <source>
        <dbReference type="EMBL" id="VFT90832.1"/>
    </source>
</evidence>
<sequence length="276" mass="30504">MDDVVKQEVERYTRAALKSLDSTPYFRLSYLRGELKKHLPASGVTYPTFVALVVEGIAKHPCLDLQHNGFVLSRGCIPHVNDRSMETMAAKCTVKAKAYVQRHPASSDAYFPVLHVHAIVQKCTSADRRSCCKLSSEWHKTLPWSLVSDSNPVLVSKIGFDKTADAPHWTMREKTVDSIESLVAILAFDPAFQSHSMVAVSCELSVCHFTSLATCTTMYHIDCLASGGVSAVVKVLRPHFENAQLTKVWFDVHADAVDLHAHVPGLCLAGTWDLQV</sequence>
<gene>
    <name evidence="2" type="primary">Aste57867_14002</name>
    <name evidence="1" type="ORF">As57867_013951</name>
    <name evidence="2" type="ORF">ASTE57867_14002</name>
</gene>
<dbReference type="SUPFAM" id="SSF53098">
    <property type="entry name" value="Ribonuclease H-like"/>
    <property type="match status" value="1"/>
</dbReference>
<dbReference type="EMBL" id="VJMH01005501">
    <property type="protein sequence ID" value="KAF0695157.1"/>
    <property type="molecule type" value="Genomic_DNA"/>
</dbReference>
<evidence type="ECO:0000313" key="1">
    <source>
        <dbReference type="EMBL" id="KAF0695157.1"/>
    </source>
</evidence>